<name>A0A0N4WCR9_HAEPC</name>
<evidence type="ECO:0000313" key="2">
    <source>
        <dbReference type="Proteomes" id="UP000268014"/>
    </source>
</evidence>
<reference evidence="1 2" key="2">
    <citation type="submission" date="2018-11" db="EMBL/GenBank/DDBJ databases">
        <authorList>
            <consortium name="Pathogen Informatics"/>
        </authorList>
    </citation>
    <scope>NUCLEOTIDE SEQUENCE [LARGE SCALE GENOMIC DNA]</scope>
    <source>
        <strain evidence="1 2">MHpl1</strain>
    </source>
</reference>
<protein>
    <submittedName>
        <fullName evidence="1 3">Uncharacterized protein</fullName>
    </submittedName>
</protein>
<dbReference type="EMBL" id="UZAF01016835">
    <property type="protein sequence ID" value="VDO34532.1"/>
    <property type="molecule type" value="Genomic_DNA"/>
</dbReference>
<dbReference type="AlphaFoldDB" id="A0A0N4WCR9"/>
<dbReference type="WBParaSite" id="HPLM_0000833201-mRNA-1">
    <property type="protein sequence ID" value="HPLM_0000833201-mRNA-1"/>
    <property type="gene ID" value="HPLM_0000833201"/>
</dbReference>
<evidence type="ECO:0000313" key="1">
    <source>
        <dbReference type="EMBL" id="VDO34532.1"/>
    </source>
</evidence>
<gene>
    <name evidence="1" type="ORF">HPLM_LOCUS8324</name>
</gene>
<keyword evidence="2" id="KW-1185">Reference proteome</keyword>
<reference evidence="3" key="1">
    <citation type="submission" date="2017-02" db="UniProtKB">
        <authorList>
            <consortium name="WormBaseParasite"/>
        </authorList>
    </citation>
    <scope>IDENTIFICATION</scope>
</reference>
<organism evidence="3">
    <name type="scientific">Haemonchus placei</name>
    <name type="common">Barber's pole worm</name>
    <dbReference type="NCBI Taxonomy" id="6290"/>
    <lineage>
        <taxon>Eukaryota</taxon>
        <taxon>Metazoa</taxon>
        <taxon>Ecdysozoa</taxon>
        <taxon>Nematoda</taxon>
        <taxon>Chromadorea</taxon>
        <taxon>Rhabditida</taxon>
        <taxon>Rhabditina</taxon>
        <taxon>Rhabditomorpha</taxon>
        <taxon>Strongyloidea</taxon>
        <taxon>Trichostrongylidae</taxon>
        <taxon>Haemonchus</taxon>
    </lineage>
</organism>
<sequence>MKVVFGERSTGESTKAMVAGSQAAAAWSGEVIEDEEADLLWELDDEEETASSSRGLLMYGNVEVFKEQAENLNRVQESSVENDVGCGNGSTEECISLLNIWRREKDKFKKSGPSVYTKDRCSAGVGSSKFPATLRTALTSNEEQANDAVKVLVEFLGKAKKEKTFKQQLCYAALATPNLNKFFDMVSSW</sequence>
<proteinExistence type="predicted"/>
<evidence type="ECO:0000313" key="3">
    <source>
        <dbReference type="WBParaSite" id="HPLM_0000833201-mRNA-1"/>
    </source>
</evidence>
<dbReference type="Proteomes" id="UP000268014">
    <property type="component" value="Unassembled WGS sequence"/>
</dbReference>
<dbReference type="OrthoDB" id="5847483at2759"/>
<accession>A0A0N4WCR9</accession>